<protein>
    <recommendedName>
        <fullName evidence="2">Lysozyme inhibitor LprI-like N-terminal domain-containing protein</fullName>
    </recommendedName>
</protein>
<evidence type="ECO:0000259" key="2">
    <source>
        <dbReference type="Pfam" id="PF07007"/>
    </source>
</evidence>
<reference evidence="3 4" key="1">
    <citation type="journal article" date="2020" name="Microorganisms">
        <title>Osmotic Adaptation and Compatible Solute Biosynthesis of Phototrophic Bacteria as Revealed from Genome Analyses.</title>
        <authorList>
            <person name="Imhoff J.F."/>
            <person name="Rahn T."/>
            <person name="Kunzel S."/>
            <person name="Keller A."/>
            <person name="Neulinger S.C."/>
        </authorList>
    </citation>
    <scope>NUCLEOTIDE SEQUENCE [LARGE SCALE GENOMIC DNA]</scope>
    <source>
        <strain evidence="3 4">DSM 25653</strain>
    </source>
</reference>
<gene>
    <name evidence="3" type="ORF">CKO42_08405</name>
</gene>
<feature type="signal peptide" evidence="1">
    <location>
        <begin position="1"/>
        <end position="18"/>
    </location>
</feature>
<organism evidence="3 4">
    <name type="scientific">Lamprobacter modestohalophilus</name>
    <dbReference type="NCBI Taxonomy" id="1064514"/>
    <lineage>
        <taxon>Bacteria</taxon>
        <taxon>Pseudomonadati</taxon>
        <taxon>Pseudomonadota</taxon>
        <taxon>Gammaproteobacteria</taxon>
        <taxon>Chromatiales</taxon>
        <taxon>Chromatiaceae</taxon>
        <taxon>Lamprobacter</taxon>
    </lineage>
</organism>
<sequence length="127" mass="14498">MRKILLASLLIASLNTQADEQLYTQRYSTCLDQAGGVTYSMLDCISEELTTQDARLNGAYQKLQKSLSAERKQALLTAQRLWIKYRDANCDFYNDPEGGSYQRVMANECMLRETAERAKELEMLSEP</sequence>
<feature type="domain" description="Lysozyme inhibitor LprI-like N-terminal" evidence="2">
    <location>
        <begin position="31"/>
        <end position="121"/>
    </location>
</feature>
<dbReference type="PANTHER" id="PTHR39176:SF1">
    <property type="entry name" value="PERIPLASMIC PROTEIN"/>
    <property type="match status" value="1"/>
</dbReference>
<keyword evidence="4" id="KW-1185">Reference proteome</keyword>
<feature type="chain" id="PRO_5040846396" description="Lysozyme inhibitor LprI-like N-terminal domain-containing protein" evidence="1">
    <location>
        <begin position="19"/>
        <end position="127"/>
    </location>
</feature>
<keyword evidence="1" id="KW-0732">Signal</keyword>
<dbReference type="PANTHER" id="PTHR39176">
    <property type="entry name" value="PERIPLASMIC PROTEIN-RELATED"/>
    <property type="match status" value="1"/>
</dbReference>
<dbReference type="RefSeq" id="WP_200241998.1">
    <property type="nucleotide sequence ID" value="NZ_NRRY01000010.1"/>
</dbReference>
<evidence type="ECO:0000256" key="1">
    <source>
        <dbReference type="SAM" id="SignalP"/>
    </source>
</evidence>
<proteinExistence type="predicted"/>
<accession>A0A9X0W7W6</accession>
<dbReference type="AlphaFoldDB" id="A0A9X0W7W6"/>
<comment type="caution">
    <text evidence="3">The sequence shown here is derived from an EMBL/GenBank/DDBJ whole genome shotgun (WGS) entry which is preliminary data.</text>
</comment>
<dbReference type="Pfam" id="PF07007">
    <property type="entry name" value="LprI"/>
    <property type="match status" value="1"/>
</dbReference>
<dbReference type="Proteomes" id="UP001138768">
    <property type="component" value="Unassembled WGS sequence"/>
</dbReference>
<name>A0A9X0W7W6_9GAMM</name>
<dbReference type="Gene3D" id="1.20.1270.180">
    <property type="match status" value="1"/>
</dbReference>
<evidence type="ECO:0000313" key="4">
    <source>
        <dbReference type="Proteomes" id="UP001138768"/>
    </source>
</evidence>
<dbReference type="EMBL" id="NRRY01000010">
    <property type="protein sequence ID" value="MBK1618457.1"/>
    <property type="molecule type" value="Genomic_DNA"/>
</dbReference>
<dbReference type="InterPro" id="IPR009739">
    <property type="entry name" value="LprI-like_N"/>
</dbReference>
<evidence type="ECO:0000313" key="3">
    <source>
        <dbReference type="EMBL" id="MBK1618457.1"/>
    </source>
</evidence>